<dbReference type="OrthoDB" id="2374256at2"/>
<evidence type="ECO:0000313" key="4">
    <source>
        <dbReference type="Proteomes" id="UP000199087"/>
    </source>
</evidence>
<feature type="region of interest" description="Disordered" evidence="1">
    <location>
        <begin position="202"/>
        <end position="229"/>
    </location>
</feature>
<dbReference type="SMART" id="SM01251">
    <property type="entry name" value="KbaA"/>
    <property type="match status" value="1"/>
</dbReference>
<keyword evidence="4" id="KW-1185">Reference proteome</keyword>
<keyword evidence="2" id="KW-0812">Transmembrane</keyword>
<dbReference type="PIRSF" id="PIRSF029886">
    <property type="entry name" value="KBAA"/>
    <property type="match status" value="1"/>
</dbReference>
<dbReference type="STRING" id="1499688.BN000_05405"/>
<organism evidence="3 4">
    <name type="scientific">Neobacillus massiliamazoniensis</name>
    <dbReference type="NCBI Taxonomy" id="1499688"/>
    <lineage>
        <taxon>Bacteria</taxon>
        <taxon>Bacillati</taxon>
        <taxon>Bacillota</taxon>
        <taxon>Bacilli</taxon>
        <taxon>Bacillales</taxon>
        <taxon>Bacillaceae</taxon>
        <taxon>Neobacillus</taxon>
    </lineage>
</organism>
<protein>
    <submittedName>
        <fullName evidence="3">KinB sporulation signaling pathway activation protein</fullName>
    </submittedName>
</protein>
<feature type="transmembrane region" description="Helical" evidence="2">
    <location>
        <begin position="172"/>
        <end position="192"/>
    </location>
</feature>
<evidence type="ECO:0000313" key="3">
    <source>
        <dbReference type="EMBL" id="CRK85320.1"/>
    </source>
</evidence>
<keyword evidence="2" id="KW-0472">Membrane</keyword>
<accession>A0A0U1P4W3</accession>
<sequence length="229" mass="26236">MTSRNWVKLFMTTLLIGGITTAIFGFILRWNEFQPYFTEFKIIDILSAFIWLIGMGFLFSLVSQLGFFAYLTVHRFGLGIFKSVSLWNAVQIVFILFGFFDLIYLRYVNFAKQGESIIPYFGPALILLVAGLVVARIKMKQTNREAFIPALFVMTIVTLVEWVPALKVNDRSWLYLMMLALMACNAYQLLILHKLNAKSAQERQKRASQSNNHKPLSGNKKALTKKPSM</sequence>
<feature type="transmembrane region" description="Helical" evidence="2">
    <location>
        <begin position="7"/>
        <end position="28"/>
    </location>
</feature>
<feature type="transmembrane region" description="Helical" evidence="2">
    <location>
        <begin position="85"/>
        <end position="105"/>
    </location>
</feature>
<name>A0A0U1P4W3_9BACI</name>
<dbReference type="AlphaFoldDB" id="A0A0U1P4W3"/>
<dbReference type="GO" id="GO:0045881">
    <property type="term" value="P:positive regulation of sporulation resulting in formation of a cellular spore"/>
    <property type="evidence" value="ECO:0007669"/>
    <property type="project" value="InterPro"/>
</dbReference>
<dbReference type="EMBL" id="CVRB01000008">
    <property type="protein sequence ID" value="CRK85320.1"/>
    <property type="molecule type" value="Genomic_DNA"/>
</dbReference>
<feature type="transmembrane region" description="Helical" evidence="2">
    <location>
        <begin position="48"/>
        <end position="73"/>
    </location>
</feature>
<keyword evidence="2" id="KW-1133">Transmembrane helix</keyword>
<dbReference type="Proteomes" id="UP000199087">
    <property type="component" value="Unassembled WGS sequence"/>
</dbReference>
<feature type="transmembrane region" description="Helical" evidence="2">
    <location>
        <begin position="117"/>
        <end position="135"/>
    </location>
</feature>
<evidence type="ECO:0000256" key="1">
    <source>
        <dbReference type="SAM" id="MobiDB-lite"/>
    </source>
</evidence>
<proteinExistence type="predicted"/>
<gene>
    <name evidence="3" type="primary">kbaA</name>
    <name evidence="3" type="ORF">BN000_05405</name>
</gene>
<feature type="transmembrane region" description="Helical" evidence="2">
    <location>
        <begin position="147"/>
        <end position="166"/>
    </location>
</feature>
<evidence type="ECO:0000256" key="2">
    <source>
        <dbReference type="SAM" id="Phobius"/>
    </source>
</evidence>
<dbReference type="InterPro" id="IPR024164">
    <property type="entry name" value="KinB-signalling_activ"/>
</dbReference>
<dbReference type="RefSeq" id="WP_090640329.1">
    <property type="nucleotide sequence ID" value="NZ_CVRB01000008.1"/>
</dbReference>
<reference evidence="4" key="1">
    <citation type="submission" date="2015-05" db="EMBL/GenBank/DDBJ databases">
        <authorList>
            <person name="Urmite Genomes"/>
        </authorList>
    </citation>
    <scope>NUCLEOTIDE SEQUENCE [LARGE SCALE GENOMIC DNA]</scope>
    <source>
        <strain evidence="4">LF1</strain>
    </source>
</reference>
<dbReference type="Pfam" id="PF14089">
    <property type="entry name" value="KbaA"/>
    <property type="match status" value="1"/>
</dbReference>